<dbReference type="RefSeq" id="WP_244054494.1">
    <property type="nucleotide sequence ID" value="NZ_BQXH01000003.1"/>
</dbReference>
<organism evidence="1 2">
    <name type="scientific">Ligilactobacillus pabuli</name>
    <dbReference type="NCBI Taxonomy" id="2886039"/>
    <lineage>
        <taxon>Bacteria</taxon>
        <taxon>Bacillati</taxon>
        <taxon>Bacillota</taxon>
        <taxon>Bacilli</taxon>
        <taxon>Lactobacillales</taxon>
        <taxon>Lactobacillaceae</taxon>
        <taxon>Ligilactobacillus</taxon>
    </lineage>
</organism>
<keyword evidence="2" id="KW-1185">Reference proteome</keyword>
<evidence type="ECO:0000313" key="1">
    <source>
        <dbReference type="EMBL" id="GKS80716.1"/>
    </source>
</evidence>
<gene>
    <name evidence="1" type="ORF">LPAF129_04010</name>
</gene>
<reference evidence="1" key="1">
    <citation type="journal article" date="2022" name="Int. J. Syst. Evol. Microbiol.">
        <title>A novel species of lactic acid bacteria, Ligilactobacillus pabuli sp. nov., isolated from alfalfa silage.</title>
        <authorList>
            <person name="Tohno M."/>
            <person name="Tanizawa Y."/>
            <person name="Sawada H."/>
            <person name="Sakamoto M."/>
            <person name="Ohkuma M."/>
            <person name="Kobayashi H."/>
        </authorList>
    </citation>
    <scope>NUCLEOTIDE SEQUENCE</scope>
    <source>
        <strain evidence="1">AF129</strain>
    </source>
</reference>
<proteinExistence type="predicted"/>
<dbReference type="EMBL" id="BQXH01000003">
    <property type="protein sequence ID" value="GKS80716.1"/>
    <property type="molecule type" value="Genomic_DNA"/>
</dbReference>
<evidence type="ECO:0000313" key="2">
    <source>
        <dbReference type="Proteomes" id="UP001055149"/>
    </source>
</evidence>
<sequence>MKVYVLEMVSEGGSIVYGVYKTRKSAELVGLSQVGKSWPNYYITEQEIHGEGKQITECEYCSQEYNIEGDYTELELNLPDRKIIAWGDGEAVLKNVNYCPMCGRRLTDE</sequence>
<accession>A0ABQ5JFV1</accession>
<name>A0ABQ5JFV1_9LACO</name>
<dbReference type="Proteomes" id="UP001055149">
    <property type="component" value="Unassembled WGS sequence"/>
</dbReference>
<comment type="caution">
    <text evidence="1">The sequence shown here is derived from an EMBL/GenBank/DDBJ whole genome shotgun (WGS) entry which is preliminary data.</text>
</comment>
<protein>
    <submittedName>
        <fullName evidence="1">Uncharacterized protein</fullName>
    </submittedName>
</protein>